<reference evidence="2" key="1">
    <citation type="submission" date="2022-08" db="EMBL/GenBank/DDBJ databases">
        <title>Whole genome sequencing of non-tuberculosis mycobacteria type-strains.</title>
        <authorList>
            <person name="Igarashi Y."/>
            <person name="Osugi A."/>
            <person name="Mitarai S."/>
        </authorList>
    </citation>
    <scope>NUCLEOTIDE SEQUENCE</scope>
    <source>
        <strain evidence="2">JCM 16372</strain>
    </source>
</reference>
<organism evidence="2 3">
    <name type="scientific">Mycolicibacterium rufum</name>
    <dbReference type="NCBI Taxonomy" id="318424"/>
    <lineage>
        <taxon>Bacteria</taxon>
        <taxon>Bacillati</taxon>
        <taxon>Actinomycetota</taxon>
        <taxon>Actinomycetes</taxon>
        <taxon>Mycobacteriales</taxon>
        <taxon>Mycobacteriaceae</taxon>
        <taxon>Mycolicibacterium</taxon>
    </lineage>
</organism>
<evidence type="ECO:0000313" key="2">
    <source>
        <dbReference type="EMBL" id="ULP37534.1"/>
    </source>
</evidence>
<dbReference type="Pfam" id="PF02861">
    <property type="entry name" value="Clp_N"/>
    <property type="match status" value="1"/>
</dbReference>
<dbReference type="EMBL" id="CP092427">
    <property type="protein sequence ID" value="ULP37534.1"/>
    <property type="molecule type" value="Genomic_DNA"/>
</dbReference>
<evidence type="ECO:0000313" key="3">
    <source>
        <dbReference type="Proteomes" id="UP001055159"/>
    </source>
</evidence>
<dbReference type="SUPFAM" id="SSF81923">
    <property type="entry name" value="Double Clp-N motif"/>
    <property type="match status" value="1"/>
</dbReference>
<dbReference type="Proteomes" id="UP001055159">
    <property type="component" value="Chromosome"/>
</dbReference>
<feature type="domain" description="Clp R" evidence="1">
    <location>
        <begin position="14"/>
        <end position="128"/>
    </location>
</feature>
<name>A0ABY3UG88_9MYCO</name>
<dbReference type="Gene3D" id="1.10.1780.10">
    <property type="entry name" value="Clp, N-terminal domain"/>
    <property type="match status" value="1"/>
</dbReference>
<dbReference type="InterPro" id="IPR004176">
    <property type="entry name" value="Clp_R_N"/>
</dbReference>
<keyword evidence="3" id="KW-1185">Reference proteome</keyword>
<sequence>MGEGVSAHFRDDGRAAIATATAVAREDNAAEITTEHLLAGLVQHADRELWQLLTPYGLTADTARRRCLPGRPGDPVVDAPAFSKRVKEVLRIANSFERQHGGRIGCAGIVLALMLRRDSAVLAYLRNQVEIQRLTNALSAVMQR</sequence>
<proteinExistence type="predicted"/>
<dbReference type="InterPro" id="IPR036628">
    <property type="entry name" value="Clp_N_dom_sf"/>
</dbReference>
<gene>
    <name evidence="2" type="ORF">MJO55_03600</name>
</gene>
<evidence type="ECO:0000259" key="1">
    <source>
        <dbReference type="Pfam" id="PF02861"/>
    </source>
</evidence>
<accession>A0ABY3UG88</accession>
<protein>
    <recommendedName>
        <fullName evidence="1">Clp R domain-containing protein</fullName>
    </recommendedName>
</protein>
<dbReference type="RefSeq" id="WP_043405055.1">
    <property type="nucleotide sequence ID" value="NZ_CP092427.2"/>
</dbReference>